<dbReference type="Proteomes" id="UP000266673">
    <property type="component" value="Unassembled WGS sequence"/>
</dbReference>
<dbReference type="GO" id="GO:0007165">
    <property type="term" value="P:signal transduction"/>
    <property type="evidence" value="ECO:0007669"/>
    <property type="project" value="TreeGrafter"/>
</dbReference>
<keyword evidence="3" id="KW-1185">Reference proteome</keyword>
<dbReference type="PANTHER" id="PTHR23257:SF963">
    <property type="entry name" value="AT08303P"/>
    <property type="match status" value="1"/>
</dbReference>
<evidence type="ECO:0000313" key="3">
    <source>
        <dbReference type="Proteomes" id="UP000266673"/>
    </source>
</evidence>
<reference evidence="2 3" key="1">
    <citation type="submission" date="2018-06" db="EMBL/GenBank/DDBJ databases">
        <title>Comparative genomics reveals the genomic features of Rhizophagus irregularis, R. cerebriforme, R. diaphanum and Gigaspora rosea, and their symbiotic lifestyle signature.</title>
        <authorList>
            <person name="Morin E."/>
            <person name="San Clemente H."/>
            <person name="Chen E.C.H."/>
            <person name="De La Providencia I."/>
            <person name="Hainaut M."/>
            <person name="Kuo A."/>
            <person name="Kohler A."/>
            <person name="Murat C."/>
            <person name="Tang N."/>
            <person name="Roy S."/>
            <person name="Loubradou J."/>
            <person name="Henrissat B."/>
            <person name="Grigoriev I.V."/>
            <person name="Corradi N."/>
            <person name="Roux C."/>
            <person name="Martin F.M."/>
        </authorList>
    </citation>
    <scope>NUCLEOTIDE SEQUENCE [LARGE SCALE GENOMIC DNA]</scope>
    <source>
        <strain evidence="2 3">DAOM 194757</strain>
    </source>
</reference>
<comment type="caution">
    <text evidence="2">The sequence shown here is derived from an EMBL/GenBank/DDBJ whole genome shotgun (WGS) entry which is preliminary data.</text>
</comment>
<accession>A0A397U643</accession>
<dbReference type="OrthoDB" id="26722at2759"/>
<name>A0A397U643_9GLOM</name>
<gene>
    <name evidence="2" type="ORF">C2G38_2222935</name>
</gene>
<keyword evidence="2" id="KW-0808">Transferase</keyword>
<dbReference type="GO" id="GO:0005524">
    <property type="term" value="F:ATP binding"/>
    <property type="evidence" value="ECO:0007669"/>
    <property type="project" value="InterPro"/>
</dbReference>
<dbReference type="PANTHER" id="PTHR23257">
    <property type="entry name" value="SERINE-THREONINE PROTEIN KINASE"/>
    <property type="match status" value="1"/>
</dbReference>
<sequence length="219" mass="25689">MGSLRQNLQYISQMRWKDKLNLLFSIAFDLKSIHSQNIVHRDLHSDNILQDNLHSAYIADLGLSFQYLKQKVNEIYGVLPYVAPEILNKQQPTMAFDIYSFGMIMWEVLYAKPVMNYCESNNVLKILDGLRPPINNEASQCYVNLMERCWDKNPEKRPSAKELCEDFKKWHDDDQILKELNESKLILPEHIRNFDINANNGSKLINLSWNSDHDFIINI</sequence>
<dbReference type="EMBL" id="QKWP01002224">
    <property type="protein sequence ID" value="RIB04229.1"/>
    <property type="molecule type" value="Genomic_DNA"/>
</dbReference>
<dbReference type="GO" id="GO:0005737">
    <property type="term" value="C:cytoplasm"/>
    <property type="evidence" value="ECO:0007669"/>
    <property type="project" value="TreeGrafter"/>
</dbReference>
<dbReference type="Pfam" id="PF07714">
    <property type="entry name" value="PK_Tyr_Ser-Thr"/>
    <property type="match status" value="1"/>
</dbReference>
<dbReference type="InterPro" id="IPR000719">
    <property type="entry name" value="Prot_kinase_dom"/>
</dbReference>
<dbReference type="Gene3D" id="1.10.510.10">
    <property type="entry name" value="Transferase(Phosphotransferase) domain 1"/>
    <property type="match status" value="1"/>
</dbReference>
<dbReference type="PROSITE" id="PS50011">
    <property type="entry name" value="PROTEIN_KINASE_DOM"/>
    <property type="match status" value="1"/>
</dbReference>
<dbReference type="SUPFAM" id="SSF56112">
    <property type="entry name" value="Protein kinase-like (PK-like)"/>
    <property type="match status" value="1"/>
</dbReference>
<protein>
    <submittedName>
        <fullName evidence="2">Kinase-like domain-containing protein</fullName>
    </submittedName>
</protein>
<dbReference type="AlphaFoldDB" id="A0A397U643"/>
<dbReference type="InterPro" id="IPR011009">
    <property type="entry name" value="Kinase-like_dom_sf"/>
</dbReference>
<proteinExistence type="predicted"/>
<dbReference type="InterPro" id="IPR001245">
    <property type="entry name" value="Ser-Thr/Tyr_kinase_cat_dom"/>
</dbReference>
<evidence type="ECO:0000259" key="1">
    <source>
        <dbReference type="PROSITE" id="PS50011"/>
    </source>
</evidence>
<keyword evidence="2" id="KW-0418">Kinase</keyword>
<organism evidence="2 3">
    <name type="scientific">Gigaspora rosea</name>
    <dbReference type="NCBI Taxonomy" id="44941"/>
    <lineage>
        <taxon>Eukaryota</taxon>
        <taxon>Fungi</taxon>
        <taxon>Fungi incertae sedis</taxon>
        <taxon>Mucoromycota</taxon>
        <taxon>Glomeromycotina</taxon>
        <taxon>Glomeromycetes</taxon>
        <taxon>Diversisporales</taxon>
        <taxon>Gigasporaceae</taxon>
        <taxon>Gigaspora</taxon>
    </lineage>
</organism>
<dbReference type="InterPro" id="IPR050167">
    <property type="entry name" value="Ser_Thr_protein_kinase"/>
</dbReference>
<evidence type="ECO:0000313" key="2">
    <source>
        <dbReference type="EMBL" id="RIB04229.1"/>
    </source>
</evidence>
<dbReference type="GO" id="GO:0004672">
    <property type="term" value="F:protein kinase activity"/>
    <property type="evidence" value="ECO:0007669"/>
    <property type="project" value="InterPro"/>
</dbReference>
<feature type="domain" description="Protein kinase" evidence="1">
    <location>
        <begin position="1"/>
        <end position="171"/>
    </location>
</feature>
<dbReference type="STRING" id="44941.A0A397U643"/>